<comment type="subcellular location">
    <subcellularLocation>
        <location evidence="1">Membrane</location>
        <topology evidence="1">Multi-pass membrane protein</topology>
    </subcellularLocation>
</comment>
<organism evidence="7 8">
    <name type="scientific">Polarella glacialis</name>
    <name type="common">Dinoflagellate</name>
    <dbReference type="NCBI Taxonomy" id="89957"/>
    <lineage>
        <taxon>Eukaryota</taxon>
        <taxon>Sar</taxon>
        <taxon>Alveolata</taxon>
        <taxon>Dinophyceae</taxon>
        <taxon>Suessiales</taxon>
        <taxon>Suessiaceae</taxon>
        <taxon>Polarella</taxon>
    </lineage>
</organism>
<proteinExistence type="predicted"/>
<accession>A0A813G4Z1</accession>
<comment type="caution">
    <text evidence="7">The sequence shown here is derived from an EMBL/GenBank/DDBJ whole genome shotgun (WGS) entry which is preliminary data.</text>
</comment>
<feature type="domain" description="Amino acid transporter transmembrane" evidence="6">
    <location>
        <begin position="2"/>
        <end position="180"/>
    </location>
</feature>
<evidence type="ECO:0000259" key="6">
    <source>
        <dbReference type="Pfam" id="PF01490"/>
    </source>
</evidence>
<evidence type="ECO:0000313" key="8">
    <source>
        <dbReference type="Proteomes" id="UP000654075"/>
    </source>
</evidence>
<evidence type="ECO:0000256" key="4">
    <source>
        <dbReference type="ARBA" id="ARBA00023136"/>
    </source>
</evidence>
<feature type="transmembrane region" description="Helical" evidence="5">
    <location>
        <begin position="230"/>
        <end position="250"/>
    </location>
</feature>
<protein>
    <recommendedName>
        <fullName evidence="6">Amino acid transporter transmembrane domain-containing protein</fullName>
    </recommendedName>
</protein>
<evidence type="ECO:0000256" key="5">
    <source>
        <dbReference type="SAM" id="Phobius"/>
    </source>
</evidence>
<keyword evidence="4 5" id="KW-0472">Membrane</keyword>
<evidence type="ECO:0000256" key="2">
    <source>
        <dbReference type="ARBA" id="ARBA00022692"/>
    </source>
</evidence>
<keyword evidence="3 5" id="KW-1133">Transmembrane helix</keyword>
<keyword evidence="2 5" id="KW-0812">Transmembrane</keyword>
<dbReference type="Proteomes" id="UP000654075">
    <property type="component" value="Unassembled WGS sequence"/>
</dbReference>
<dbReference type="GO" id="GO:0016020">
    <property type="term" value="C:membrane"/>
    <property type="evidence" value="ECO:0007669"/>
    <property type="project" value="UniProtKB-SubCell"/>
</dbReference>
<dbReference type="EMBL" id="CAJNNV010027680">
    <property type="protein sequence ID" value="CAE8621246.1"/>
    <property type="molecule type" value="Genomic_DNA"/>
</dbReference>
<sequence>MSFSCQFNVLPIFSGMAQPSGHEWHLTVRITMLVSGSLYLVMGLLALLAHPDTTGNILVDFSSSTAGSVLGALLAIGLVATFPLFGWEGANSMDELLDEFCQNSGLPACASDGDGAVCNNNSNHIGDEGSPARRPSFRSTFCFSAAASAVAVSVSDLSKVLSLVGAMCAVPLMLVFPPLIFRNLVLPPFPPERQPLLAPAAQLQPPVARDQASEREVGGCGPRCLYSPKLAPAIAIFGTCLCALCVYSAVTSSAA</sequence>
<evidence type="ECO:0000256" key="3">
    <source>
        <dbReference type="ARBA" id="ARBA00022989"/>
    </source>
</evidence>
<feature type="transmembrane region" description="Helical" evidence="5">
    <location>
        <begin position="69"/>
        <end position="87"/>
    </location>
</feature>
<dbReference type="PANTHER" id="PTHR22950">
    <property type="entry name" value="AMINO ACID TRANSPORTER"/>
    <property type="match status" value="1"/>
</dbReference>
<dbReference type="Pfam" id="PF01490">
    <property type="entry name" value="Aa_trans"/>
    <property type="match status" value="1"/>
</dbReference>
<evidence type="ECO:0000256" key="1">
    <source>
        <dbReference type="ARBA" id="ARBA00004141"/>
    </source>
</evidence>
<name>A0A813G4Z1_POLGL</name>
<dbReference type="GO" id="GO:0015179">
    <property type="term" value="F:L-amino acid transmembrane transporter activity"/>
    <property type="evidence" value="ECO:0007669"/>
    <property type="project" value="TreeGrafter"/>
</dbReference>
<feature type="transmembrane region" description="Helical" evidence="5">
    <location>
        <begin position="160"/>
        <end position="181"/>
    </location>
</feature>
<dbReference type="AlphaFoldDB" id="A0A813G4Z1"/>
<evidence type="ECO:0000313" key="7">
    <source>
        <dbReference type="EMBL" id="CAE8621246.1"/>
    </source>
</evidence>
<dbReference type="InterPro" id="IPR013057">
    <property type="entry name" value="AA_transpt_TM"/>
</dbReference>
<gene>
    <name evidence="7" type="ORF">PGLA1383_LOCUS38767</name>
</gene>
<feature type="transmembrane region" description="Helical" evidence="5">
    <location>
        <begin position="26"/>
        <end position="49"/>
    </location>
</feature>
<reference evidence="7" key="1">
    <citation type="submission" date="2021-02" db="EMBL/GenBank/DDBJ databases">
        <authorList>
            <person name="Dougan E. K."/>
            <person name="Rhodes N."/>
            <person name="Thang M."/>
            <person name="Chan C."/>
        </authorList>
    </citation>
    <scope>NUCLEOTIDE SEQUENCE</scope>
</reference>
<keyword evidence="8" id="KW-1185">Reference proteome</keyword>